<dbReference type="InterPro" id="IPR036116">
    <property type="entry name" value="FN3_sf"/>
</dbReference>
<evidence type="ECO:0000256" key="2">
    <source>
        <dbReference type="ARBA" id="ARBA00013064"/>
    </source>
</evidence>
<name>A0A9P0J589_9DIPT</name>
<evidence type="ECO:0000256" key="9">
    <source>
        <dbReference type="ARBA" id="ARBA00023136"/>
    </source>
</evidence>
<dbReference type="PANTHER" id="PTHR19134">
    <property type="entry name" value="RECEPTOR-TYPE TYROSINE-PROTEIN PHOSPHATASE"/>
    <property type="match status" value="1"/>
</dbReference>
<dbReference type="InterPro" id="IPR007110">
    <property type="entry name" value="Ig-like_dom"/>
</dbReference>
<gene>
    <name evidence="18" type="ORF">CHIRRI_LOCUS9137</name>
</gene>
<dbReference type="PROSITE" id="PS50055">
    <property type="entry name" value="TYR_PHOSPHATASE_PTP"/>
    <property type="match status" value="2"/>
</dbReference>
<dbReference type="Pfam" id="PF07686">
    <property type="entry name" value="V-set"/>
    <property type="match status" value="1"/>
</dbReference>
<dbReference type="CDD" id="cd00096">
    <property type="entry name" value="Ig"/>
    <property type="match status" value="1"/>
</dbReference>
<dbReference type="SMART" id="SM00404">
    <property type="entry name" value="PTPc_motif"/>
    <property type="match status" value="2"/>
</dbReference>
<keyword evidence="7" id="KW-0904">Protein phosphatase</keyword>
<dbReference type="InterPro" id="IPR003599">
    <property type="entry name" value="Ig_sub"/>
</dbReference>
<keyword evidence="19" id="KW-1185">Reference proteome</keyword>
<keyword evidence="5" id="KW-0677">Repeat</keyword>
<evidence type="ECO:0000256" key="13">
    <source>
        <dbReference type="SAM" id="SignalP"/>
    </source>
</evidence>
<evidence type="ECO:0000259" key="17">
    <source>
        <dbReference type="PROSITE" id="PS50853"/>
    </source>
</evidence>
<feature type="domain" description="Fibronectin type-III" evidence="17">
    <location>
        <begin position="231"/>
        <end position="328"/>
    </location>
</feature>
<comment type="subcellular location">
    <subcellularLocation>
        <location evidence="1">Membrane</location>
        <topology evidence="1">Single-pass type I membrane protein</topology>
    </subcellularLocation>
</comment>
<dbReference type="InterPro" id="IPR013106">
    <property type="entry name" value="Ig_V-set"/>
</dbReference>
<dbReference type="CDD" id="cd14549">
    <property type="entry name" value="R5-PTPc-1"/>
    <property type="match status" value="1"/>
</dbReference>
<evidence type="ECO:0000256" key="10">
    <source>
        <dbReference type="ARBA" id="ARBA00023180"/>
    </source>
</evidence>
<dbReference type="GO" id="GO:0048666">
    <property type="term" value="P:neuron development"/>
    <property type="evidence" value="ECO:0007669"/>
    <property type="project" value="UniProtKB-ARBA"/>
</dbReference>
<feature type="signal peptide" evidence="13">
    <location>
        <begin position="1"/>
        <end position="25"/>
    </location>
</feature>
<organism evidence="18 19">
    <name type="scientific">Chironomus riparius</name>
    <dbReference type="NCBI Taxonomy" id="315576"/>
    <lineage>
        <taxon>Eukaryota</taxon>
        <taxon>Metazoa</taxon>
        <taxon>Ecdysozoa</taxon>
        <taxon>Arthropoda</taxon>
        <taxon>Hexapoda</taxon>
        <taxon>Insecta</taxon>
        <taxon>Pterygota</taxon>
        <taxon>Neoptera</taxon>
        <taxon>Endopterygota</taxon>
        <taxon>Diptera</taxon>
        <taxon>Nematocera</taxon>
        <taxon>Chironomoidea</taxon>
        <taxon>Chironomidae</taxon>
        <taxon>Chironominae</taxon>
        <taxon>Chironomus</taxon>
    </lineage>
</organism>
<evidence type="ECO:0000256" key="7">
    <source>
        <dbReference type="ARBA" id="ARBA00022912"/>
    </source>
</evidence>
<evidence type="ECO:0000256" key="6">
    <source>
        <dbReference type="ARBA" id="ARBA00022801"/>
    </source>
</evidence>
<feature type="chain" id="PRO_5040161589" description="protein-tyrosine-phosphatase" evidence="13">
    <location>
        <begin position="26"/>
        <end position="1267"/>
    </location>
</feature>
<dbReference type="InterPro" id="IPR003595">
    <property type="entry name" value="Tyr_Pase_cat"/>
</dbReference>
<keyword evidence="10" id="KW-0325">Glycoprotein</keyword>
<evidence type="ECO:0000313" key="19">
    <source>
        <dbReference type="Proteomes" id="UP001153620"/>
    </source>
</evidence>
<feature type="domain" description="Tyrosine specific protein phosphatases" evidence="15">
    <location>
        <begin position="820"/>
        <end position="894"/>
    </location>
</feature>
<dbReference type="InterPro" id="IPR036179">
    <property type="entry name" value="Ig-like_dom_sf"/>
</dbReference>
<dbReference type="Gene3D" id="3.90.190.10">
    <property type="entry name" value="Protein tyrosine phosphatase superfamily"/>
    <property type="match status" value="2"/>
</dbReference>
<evidence type="ECO:0000313" key="18">
    <source>
        <dbReference type="EMBL" id="CAH1726848.1"/>
    </source>
</evidence>
<feature type="domain" description="Fibronectin type-III" evidence="17">
    <location>
        <begin position="129"/>
        <end position="226"/>
    </location>
</feature>
<dbReference type="GO" id="GO:0009653">
    <property type="term" value="P:anatomical structure morphogenesis"/>
    <property type="evidence" value="ECO:0007669"/>
    <property type="project" value="UniProtKB-ARBA"/>
</dbReference>
<evidence type="ECO:0000256" key="3">
    <source>
        <dbReference type="ARBA" id="ARBA00022692"/>
    </source>
</evidence>
<dbReference type="InterPro" id="IPR013783">
    <property type="entry name" value="Ig-like_fold"/>
</dbReference>
<dbReference type="InterPro" id="IPR003961">
    <property type="entry name" value="FN3_dom"/>
</dbReference>
<feature type="domain" description="Tyrosine-protein phosphatase" evidence="14">
    <location>
        <begin position="926"/>
        <end position="1179"/>
    </location>
</feature>
<dbReference type="AlphaFoldDB" id="A0A9P0J589"/>
<dbReference type="Pfam" id="PF00041">
    <property type="entry name" value="fn3"/>
    <property type="match status" value="3"/>
</dbReference>
<dbReference type="SMART" id="SM00060">
    <property type="entry name" value="FN3"/>
    <property type="match status" value="4"/>
</dbReference>
<evidence type="ECO:0000256" key="12">
    <source>
        <dbReference type="SAM" id="Phobius"/>
    </source>
</evidence>
<dbReference type="Proteomes" id="UP001153620">
    <property type="component" value="Chromosome 3"/>
</dbReference>
<dbReference type="PRINTS" id="PR00700">
    <property type="entry name" value="PRTYPHPHTASE"/>
</dbReference>
<evidence type="ECO:0000259" key="16">
    <source>
        <dbReference type="PROSITE" id="PS50835"/>
    </source>
</evidence>
<dbReference type="Gene3D" id="2.60.40.10">
    <property type="entry name" value="Immunoglobulins"/>
    <property type="match status" value="4"/>
</dbReference>
<dbReference type="SUPFAM" id="SSF52799">
    <property type="entry name" value="(Phosphotyrosine protein) phosphatases II"/>
    <property type="match status" value="2"/>
</dbReference>
<comment type="catalytic activity">
    <reaction evidence="11">
        <text>O-phospho-L-tyrosyl-[protein] + H2O = L-tyrosyl-[protein] + phosphate</text>
        <dbReference type="Rhea" id="RHEA:10684"/>
        <dbReference type="Rhea" id="RHEA-COMP:10136"/>
        <dbReference type="Rhea" id="RHEA-COMP:20101"/>
        <dbReference type="ChEBI" id="CHEBI:15377"/>
        <dbReference type="ChEBI" id="CHEBI:43474"/>
        <dbReference type="ChEBI" id="CHEBI:46858"/>
        <dbReference type="ChEBI" id="CHEBI:61978"/>
        <dbReference type="EC" id="3.1.3.48"/>
    </reaction>
</comment>
<evidence type="ECO:0000256" key="8">
    <source>
        <dbReference type="ARBA" id="ARBA00022989"/>
    </source>
</evidence>
<dbReference type="EMBL" id="OU895879">
    <property type="protein sequence ID" value="CAH1726848.1"/>
    <property type="molecule type" value="Genomic_DNA"/>
</dbReference>
<dbReference type="FunFam" id="3.90.190.10:FF:000009">
    <property type="entry name" value="Receptor-type tyrosine-protein phosphatase beta"/>
    <property type="match status" value="1"/>
</dbReference>
<feature type="transmembrane region" description="Helical" evidence="12">
    <location>
        <begin position="556"/>
        <end position="579"/>
    </location>
</feature>
<dbReference type="PROSITE" id="PS50835">
    <property type="entry name" value="IG_LIKE"/>
    <property type="match status" value="1"/>
</dbReference>
<dbReference type="InterPro" id="IPR000242">
    <property type="entry name" value="PTP_cat"/>
</dbReference>
<evidence type="ECO:0000259" key="15">
    <source>
        <dbReference type="PROSITE" id="PS50056"/>
    </source>
</evidence>
<dbReference type="InterPro" id="IPR050348">
    <property type="entry name" value="Protein-Tyr_Phosphatase"/>
</dbReference>
<evidence type="ECO:0000256" key="11">
    <source>
        <dbReference type="ARBA" id="ARBA00051722"/>
    </source>
</evidence>
<keyword evidence="8 12" id="KW-1133">Transmembrane helix</keyword>
<dbReference type="InterPro" id="IPR016130">
    <property type="entry name" value="Tyr_Pase_AS"/>
</dbReference>
<dbReference type="EC" id="3.1.3.48" evidence="2"/>
<keyword evidence="3 12" id="KW-0812">Transmembrane</keyword>
<reference evidence="18" key="2">
    <citation type="submission" date="2022-10" db="EMBL/GenBank/DDBJ databases">
        <authorList>
            <consortium name="ENA_rothamsted_submissions"/>
            <consortium name="culmorum"/>
            <person name="King R."/>
        </authorList>
    </citation>
    <scope>NUCLEOTIDE SEQUENCE</scope>
</reference>
<dbReference type="PROSITE" id="PS50056">
    <property type="entry name" value="TYR_PHOSPHATASE_2"/>
    <property type="match status" value="1"/>
</dbReference>
<dbReference type="Pfam" id="PF00102">
    <property type="entry name" value="Y_phosphatase"/>
    <property type="match status" value="2"/>
</dbReference>
<dbReference type="GO" id="GO:0004725">
    <property type="term" value="F:protein tyrosine phosphatase activity"/>
    <property type="evidence" value="ECO:0007669"/>
    <property type="project" value="UniProtKB-EC"/>
</dbReference>
<keyword evidence="9 12" id="KW-0472">Membrane</keyword>
<keyword evidence="6" id="KW-0378">Hydrolase</keyword>
<feature type="domain" description="Tyrosine-protein phosphatase" evidence="14">
    <location>
        <begin position="638"/>
        <end position="903"/>
    </location>
</feature>
<dbReference type="InterPro" id="IPR029021">
    <property type="entry name" value="Prot-tyrosine_phosphatase-like"/>
</dbReference>
<evidence type="ECO:0000256" key="4">
    <source>
        <dbReference type="ARBA" id="ARBA00022729"/>
    </source>
</evidence>
<evidence type="ECO:0000256" key="1">
    <source>
        <dbReference type="ARBA" id="ARBA00004479"/>
    </source>
</evidence>
<evidence type="ECO:0000259" key="14">
    <source>
        <dbReference type="PROSITE" id="PS50055"/>
    </source>
</evidence>
<dbReference type="FunFam" id="2.60.40.10:FF:000028">
    <property type="entry name" value="Neuronal cell adhesion molecule"/>
    <property type="match status" value="1"/>
</dbReference>
<keyword evidence="4 13" id="KW-0732">Signal</keyword>
<dbReference type="CDD" id="cd00063">
    <property type="entry name" value="FN3"/>
    <property type="match status" value="4"/>
</dbReference>
<protein>
    <recommendedName>
        <fullName evidence="2">protein-tyrosine-phosphatase</fullName>
        <ecNumber evidence="2">3.1.3.48</ecNumber>
    </recommendedName>
</protein>
<evidence type="ECO:0000256" key="5">
    <source>
        <dbReference type="ARBA" id="ARBA00022737"/>
    </source>
</evidence>
<dbReference type="InterPro" id="IPR000387">
    <property type="entry name" value="Tyr_Pase_dom"/>
</dbReference>
<sequence length="1267" mass="145085">MNLFISLFGLLLCGLLCESVKTLEAEKRPVKKIVARAGTNLTLPCDALNEKSISRIEKLTWKLSQTIIVKYTDGKPLEHQNRRRFLNAKNFSLHLHSVQLSDRGDYTCHVNEKSATDVVDLIVHAIPEPPNRPMITSFTSRTVNLSWSMIQDPKNEQVVDFILETRIGESGDWDQLPQIYANSSITSYQMTELRPFTIYSFRVLAVNSLGISPPSKESYYIVTLREVPAGKPTITTAHNTSSSSIYLSWKPPPLDTIFGEFLGYRITYHARDVKPEYINEIFVRDSSVENHEIHDLDTYTQYLISIHVFNPEGIGPATNIGVMTDEGVPSQPRNVTVHEVTPSSIRISWLEPEKPNGPNLIYRIYYTFLNQTLLAMPKNDPENVAKSESGIHYYTLKRLRPYTEYKIVVVAITPRYDGNASTPIFQRTDVAAPAAPILTNLACQKDGTIYVKWKRPMVYYNTIDFYIISFKASVWDFYRQFQINSSAEHIEIELKIPNLTMNEMYEVKLQAASLSIFSPNKLQISEATSPKQIALQPNCEHIEASQRKGFVHNYDFTIIATIVLSCFGFMMVVLVFVLWRKCFHSNYYYLDDPNNSQSSPNVDLEVPINIDGDIHYPVSVEDFPKHVASLHADGDIGFSKEYEIIQNESIVDEHSSEHSQHCDNKSKNRYLNIIAYDHSRVQLRKVPGQKKENDYINANFIDGYRQSKAFIGTQGPLPSTFDGFWRMIWEQRVTIIVMITNLVERGRRKCDMYWPREGTETYGVIQVKLVKEEVMSTYTVRTFTIRHTKLKKKKQFAAEKYVYQYHYTNWPDHGTPDHPLPVLDFVRKSSTANPKDAGPIVVHCSAGVGRTGTYIVLDAMLKQIEHKRLLNVFGFLRHIRTQRNFLVQTEEQYIFIHDALVEAIASCNTNLTIDQIAAREMDDEYMDEQFKLITSFVPKEIHIASATKQVNQVKNRMIFPLEGSRAHLTPKPGMDGTDFINASWLFGFRRLRDFIVSQHPLSNTIKDFWQMIMDHHVQTIVCLSTVDDVSFLQFWPNENETIETDYYRLQLSTEGDDEQYDYVIKKFKIQSIQDGTEMDVRMLYNPDWPNLSNPQCLYDFLVKMHERSNGYRNGPIVVMDRYGGAEAATLCVVSSLAHQIEYDKTANIYMYAKLYHNKRPGIWQSPNDIAMIHKILATFPPSGFELLKHTALKTEFDDSIVTATPDLYSKTPDLFSKICSNGSISNHLSNGNGNTIIVKMKHDGENGDLAAIVVTSGDTMDNLMMTK</sequence>
<feature type="domain" description="Fibronectin type-III" evidence="17">
    <location>
        <begin position="331"/>
        <end position="431"/>
    </location>
</feature>
<dbReference type="SUPFAM" id="SSF48726">
    <property type="entry name" value="Immunoglobulin"/>
    <property type="match status" value="1"/>
</dbReference>
<dbReference type="PROSITE" id="PS00383">
    <property type="entry name" value="TYR_PHOSPHATASE_1"/>
    <property type="match status" value="1"/>
</dbReference>
<dbReference type="FunFam" id="3.90.190.10:FF:000013">
    <property type="entry name" value="receptor-type tyrosine-protein phosphatase zeta isoform X1"/>
    <property type="match status" value="1"/>
</dbReference>
<dbReference type="SUPFAM" id="SSF49265">
    <property type="entry name" value="Fibronectin type III"/>
    <property type="match status" value="2"/>
</dbReference>
<dbReference type="GO" id="GO:0016020">
    <property type="term" value="C:membrane"/>
    <property type="evidence" value="ECO:0007669"/>
    <property type="project" value="UniProtKB-SubCell"/>
</dbReference>
<accession>A0A9P0J589</accession>
<proteinExistence type="predicted"/>
<reference evidence="18" key="1">
    <citation type="submission" date="2022-01" db="EMBL/GenBank/DDBJ databases">
        <authorList>
            <person name="King R."/>
        </authorList>
    </citation>
    <scope>NUCLEOTIDE SEQUENCE</scope>
</reference>
<dbReference type="PROSITE" id="PS50853">
    <property type="entry name" value="FN3"/>
    <property type="match status" value="3"/>
</dbReference>
<dbReference type="SMART" id="SM00194">
    <property type="entry name" value="PTPc"/>
    <property type="match status" value="2"/>
</dbReference>
<dbReference type="PANTHER" id="PTHR19134:SF540">
    <property type="entry name" value="TYROSINE-PROTEIN PHOSPHATASE 99A"/>
    <property type="match status" value="1"/>
</dbReference>
<dbReference type="SMART" id="SM00409">
    <property type="entry name" value="IG"/>
    <property type="match status" value="1"/>
</dbReference>
<feature type="domain" description="Ig-like" evidence="16">
    <location>
        <begin position="18"/>
        <end position="119"/>
    </location>
</feature>